<dbReference type="OrthoDB" id="1405595at2759"/>
<dbReference type="EMBL" id="AMGX01000019">
    <property type="protein sequence ID" value="EXJ66708.1"/>
    <property type="molecule type" value="Genomic_DNA"/>
</dbReference>
<reference evidence="10 11" key="1">
    <citation type="submission" date="2013-03" db="EMBL/GenBank/DDBJ databases">
        <title>The Genome Sequence of Cladophialophora psammophila CBS 110553.</title>
        <authorList>
            <consortium name="The Broad Institute Genomics Platform"/>
            <person name="Cuomo C."/>
            <person name="de Hoog S."/>
            <person name="Gorbushina A."/>
            <person name="Walker B."/>
            <person name="Young S.K."/>
            <person name="Zeng Q."/>
            <person name="Gargeya S."/>
            <person name="Fitzgerald M."/>
            <person name="Haas B."/>
            <person name="Abouelleil A."/>
            <person name="Allen A.W."/>
            <person name="Alvarado L."/>
            <person name="Arachchi H.M."/>
            <person name="Berlin A.M."/>
            <person name="Chapman S.B."/>
            <person name="Gainer-Dewar J."/>
            <person name="Goldberg J."/>
            <person name="Griggs A."/>
            <person name="Gujja S."/>
            <person name="Hansen M."/>
            <person name="Howarth C."/>
            <person name="Imamovic A."/>
            <person name="Ireland A."/>
            <person name="Larimer J."/>
            <person name="McCowan C."/>
            <person name="Murphy C."/>
            <person name="Pearson M."/>
            <person name="Poon T.W."/>
            <person name="Priest M."/>
            <person name="Roberts A."/>
            <person name="Saif S."/>
            <person name="Shea T."/>
            <person name="Sisk P."/>
            <person name="Sykes S."/>
            <person name="Wortman J."/>
            <person name="Nusbaum C."/>
            <person name="Birren B."/>
        </authorList>
    </citation>
    <scope>NUCLEOTIDE SEQUENCE [LARGE SCALE GENOMIC DNA]</scope>
    <source>
        <strain evidence="10 11">CBS 110553</strain>
    </source>
</reference>
<dbReference type="InterPro" id="IPR051059">
    <property type="entry name" value="VerF-like"/>
</dbReference>
<dbReference type="SUPFAM" id="SSF57667">
    <property type="entry name" value="beta-beta-alpha zinc fingers"/>
    <property type="match status" value="1"/>
</dbReference>
<dbReference type="InterPro" id="IPR013087">
    <property type="entry name" value="Znf_C2H2_type"/>
</dbReference>
<gene>
    <name evidence="10" type="ORF">A1O5_10379</name>
</gene>
<dbReference type="CDD" id="cd12148">
    <property type="entry name" value="fungal_TF_MHR"/>
    <property type="match status" value="1"/>
</dbReference>
<keyword evidence="2" id="KW-0479">Metal-binding</keyword>
<organism evidence="10 11">
    <name type="scientific">Cladophialophora psammophila CBS 110553</name>
    <dbReference type="NCBI Taxonomy" id="1182543"/>
    <lineage>
        <taxon>Eukaryota</taxon>
        <taxon>Fungi</taxon>
        <taxon>Dikarya</taxon>
        <taxon>Ascomycota</taxon>
        <taxon>Pezizomycotina</taxon>
        <taxon>Eurotiomycetes</taxon>
        <taxon>Chaetothyriomycetidae</taxon>
        <taxon>Chaetothyriales</taxon>
        <taxon>Herpotrichiellaceae</taxon>
        <taxon>Cladophialophora</taxon>
    </lineage>
</organism>
<sequence length="331" mass="36102">MVPVADENRKSFGCQACGTTFVRADVLQRHLKKCAGNLNRDAVEKGIPAVSDGITASLRQETMAGDQATQPVPTVEHDTPPDSFILCYSERQLDHGTEVRQQAQHQQPTPGVQRHPLGQGQPDSDQVMLCNTIATQLEATISQPVTAFPNPLYFGSGNFINQPLDAIVSQENGLASLPNFNPSDFTFLEDALLPEFSFDALGLSPAIELLSEVPETGRGFSIATEILSSRTRHVTPTPSPNDAPEARPEYQAANYAFRAIRCSEEDAATVQRAFVKANALATDLQASIPTRSRISRWLNAYFEYFDPHTPIVHRPTFVISTTPGECAIPIA</sequence>
<keyword evidence="5" id="KW-0862">Zinc</keyword>
<dbReference type="GeneID" id="19195072"/>
<dbReference type="AlphaFoldDB" id="W9WFI2"/>
<dbReference type="PANTHER" id="PTHR40626:SF11">
    <property type="entry name" value="ZINC FINGER PROTEIN YPR022C"/>
    <property type="match status" value="1"/>
</dbReference>
<proteinExistence type="predicted"/>
<evidence type="ECO:0000256" key="4">
    <source>
        <dbReference type="ARBA" id="ARBA00022771"/>
    </source>
</evidence>
<dbReference type="GO" id="GO:0005634">
    <property type="term" value="C:nucleus"/>
    <property type="evidence" value="ECO:0007669"/>
    <property type="project" value="UniProtKB-SubCell"/>
</dbReference>
<keyword evidence="4 7" id="KW-0863">Zinc-finger</keyword>
<evidence type="ECO:0000256" key="6">
    <source>
        <dbReference type="ARBA" id="ARBA00023242"/>
    </source>
</evidence>
<evidence type="ECO:0000313" key="11">
    <source>
        <dbReference type="Proteomes" id="UP000019471"/>
    </source>
</evidence>
<dbReference type="GO" id="GO:0000981">
    <property type="term" value="F:DNA-binding transcription factor activity, RNA polymerase II-specific"/>
    <property type="evidence" value="ECO:0007669"/>
    <property type="project" value="InterPro"/>
</dbReference>
<keyword evidence="6" id="KW-0539">Nucleus</keyword>
<dbReference type="RefSeq" id="XP_007749145.1">
    <property type="nucleotide sequence ID" value="XM_007750955.1"/>
</dbReference>
<evidence type="ECO:0000313" key="10">
    <source>
        <dbReference type="EMBL" id="EXJ66708.1"/>
    </source>
</evidence>
<protein>
    <recommendedName>
        <fullName evidence="9">C2H2-type domain-containing protein</fullName>
    </recommendedName>
</protein>
<comment type="caution">
    <text evidence="10">The sequence shown here is derived from an EMBL/GenBank/DDBJ whole genome shotgun (WGS) entry which is preliminary data.</text>
</comment>
<dbReference type="PROSITE" id="PS50157">
    <property type="entry name" value="ZINC_FINGER_C2H2_2"/>
    <property type="match status" value="1"/>
</dbReference>
<dbReference type="Proteomes" id="UP000019471">
    <property type="component" value="Unassembled WGS sequence"/>
</dbReference>
<dbReference type="GO" id="GO:0008270">
    <property type="term" value="F:zinc ion binding"/>
    <property type="evidence" value="ECO:0007669"/>
    <property type="project" value="UniProtKB-KW"/>
</dbReference>
<accession>W9WFI2</accession>
<evidence type="ECO:0000256" key="7">
    <source>
        <dbReference type="PROSITE-ProRule" id="PRU00042"/>
    </source>
</evidence>
<evidence type="ECO:0000256" key="3">
    <source>
        <dbReference type="ARBA" id="ARBA00022737"/>
    </source>
</evidence>
<feature type="domain" description="C2H2-type" evidence="9">
    <location>
        <begin position="12"/>
        <end position="39"/>
    </location>
</feature>
<keyword evidence="11" id="KW-1185">Reference proteome</keyword>
<evidence type="ECO:0000256" key="2">
    <source>
        <dbReference type="ARBA" id="ARBA00022723"/>
    </source>
</evidence>
<dbReference type="HOGENOM" id="CLU_839384_0_0_1"/>
<evidence type="ECO:0000256" key="1">
    <source>
        <dbReference type="ARBA" id="ARBA00004123"/>
    </source>
</evidence>
<dbReference type="GO" id="GO:0000978">
    <property type="term" value="F:RNA polymerase II cis-regulatory region sequence-specific DNA binding"/>
    <property type="evidence" value="ECO:0007669"/>
    <property type="project" value="InterPro"/>
</dbReference>
<name>W9WFI2_9EURO</name>
<comment type="subcellular location">
    <subcellularLocation>
        <location evidence="1">Nucleus</location>
    </subcellularLocation>
</comment>
<evidence type="ECO:0000256" key="5">
    <source>
        <dbReference type="ARBA" id="ARBA00022833"/>
    </source>
</evidence>
<keyword evidence="3" id="KW-0677">Repeat</keyword>
<dbReference type="GO" id="GO:0000785">
    <property type="term" value="C:chromatin"/>
    <property type="evidence" value="ECO:0007669"/>
    <property type="project" value="TreeGrafter"/>
</dbReference>
<evidence type="ECO:0000256" key="8">
    <source>
        <dbReference type="SAM" id="MobiDB-lite"/>
    </source>
</evidence>
<dbReference type="InterPro" id="IPR036236">
    <property type="entry name" value="Znf_C2H2_sf"/>
</dbReference>
<feature type="compositionally biased region" description="Polar residues" evidence="8">
    <location>
        <begin position="99"/>
        <end position="110"/>
    </location>
</feature>
<evidence type="ECO:0000259" key="9">
    <source>
        <dbReference type="PROSITE" id="PS50157"/>
    </source>
</evidence>
<dbReference type="PANTHER" id="PTHR40626">
    <property type="entry name" value="MIP31509P"/>
    <property type="match status" value="1"/>
</dbReference>
<feature type="region of interest" description="Disordered" evidence="8">
    <location>
        <begin position="96"/>
        <end position="125"/>
    </location>
</feature>